<keyword evidence="1" id="KW-0966">Cell projection</keyword>
<dbReference type="Proteomes" id="UP000293142">
    <property type="component" value="Unassembled WGS sequence"/>
</dbReference>
<gene>
    <name evidence="1" type="ORF">EYB31_16460</name>
</gene>
<dbReference type="AlphaFoldDB" id="A0A4Q9DNR7"/>
<evidence type="ECO:0000313" key="1">
    <source>
        <dbReference type="EMBL" id="TBL77734.1"/>
    </source>
</evidence>
<comment type="caution">
    <text evidence="1">The sequence shown here is derived from an EMBL/GenBank/DDBJ whole genome shotgun (WGS) entry which is preliminary data.</text>
</comment>
<keyword evidence="1" id="KW-0969">Cilium</keyword>
<dbReference type="InterPro" id="IPR009384">
    <property type="entry name" value="SwrD-like"/>
</dbReference>
<organism evidence="1 2">
    <name type="scientific">Paenibacillus thalictri</name>
    <dbReference type="NCBI Taxonomy" id="2527873"/>
    <lineage>
        <taxon>Bacteria</taxon>
        <taxon>Bacillati</taxon>
        <taxon>Bacillota</taxon>
        <taxon>Bacilli</taxon>
        <taxon>Bacillales</taxon>
        <taxon>Paenibacillaceae</taxon>
        <taxon>Paenibacillus</taxon>
    </lineage>
</organism>
<name>A0A4Q9DNR7_9BACL</name>
<dbReference type="Pfam" id="PF06289">
    <property type="entry name" value="FlbD"/>
    <property type="match status" value="1"/>
</dbReference>
<dbReference type="OrthoDB" id="9799862at2"/>
<proteinExistence type="predicted"/>
<reference evidence="1 2" key="1">
    <citation type="submission" date="2019-02" db="EMBL/GenBank/DDBJ databases">
        <title>Paenibacillus sp. nov., isolated from surface-sterilized tissue of Thalictrum simplex L.</title>
        <authorList>
            <person name="Tuo L."/>
        </authorList>
    </citation>
    <scope>NUCLEOTIDE SEQUENCE [LARGE SCALE GENOMIC DNA]</scope>
    <source>
        <strain evidence="1 2">N2SHLJ1</strain>
    </source>
</reference>
<keyword evidence="2" id="KW-1185">Reference proteome</keyword>
<accession>A0A4Q9DNR7</accession>
<dbReference type="PANTHER" id="PTHR39185:SF1">
    <property type="entry name" value="SWARMING MOTILITY PROTEIN SWRD"/>
    <property type="match status" value="1"/>
</dbReference>
<keyword evidence="1" id="KW-0282">Flagellum</keyword>
<sequence length="73" mass="7851">MISVSRLNGKKIIVNALLIETIEETPDTLITLINGKKILVLESLDVVISLSQTYIQSIGAVNATIKSLNSEGL</sequence>
<dbReference type="PANTHER" id="PTHR39185">
    <property type="entry name" value="SWARMING MOTILITY PROTEIN SWRD"/>
    <property type="match status" value="1"/>
</dbReference>
<dbReference type="RefSeq" id="WP_131014466.1">
    <property type="nucleotide sequence ID" value="NZ_SIRE01000011.1"/>
</dbReference>
<protein>
    <submittedName>
        <fullName evidence="1">Flagellar protein D</fullName>
    </submittedName>
</protein>
<evidence type="ECO:0000313" key="2">
    <source>
        <dbReference type="Proteomes" id="UP000293142"/>
    </source>
</evidence>
<dbReference type="EMBL" id="SIRE01000011">
    <property type="protein sequence ID" value="TBL77734.1"/>
    <property type="molecule type" value="Genomic_DNA"/>
</dbReference>